<feature type="transmembrane region" description="Helical" evidence="2">
    <location>
        <begin position="12"/>
        <end position="36"/>
    </location>
</feature>
<evidence type="ECO:0000256" key="2">
    <source>
        <dbReference type="SAM" id="Phobius"/>
    </source>
</evidence>
<keyword evidence="2" id="KW-0472">Membrane</keyword>
<keyword evidence="4" id="KW-1185">Reference proteome</keyword>
<evidence type="ECO:0000313" key="4">
    <source>
        <dbReference type="Proteomes" id="UP001596074"/>
    </source>
</evidence>
<dbReference type="Proteomes" id="UP001596074">
    <property type="component" value="Unassembled WGS sequence"/>
</dbReference>
<gene>
    <name evidence="3" type="ORF">ACFPZN_10090</name>
</gene>
<name>A0ABW0ZTE1_9ACTN</name>
<protein>
    <submittedName>
        <fullName evidence="3">Uncharacterized protein</fullName>
    </submittedName>
</protein>
<evidence type="ECO:0000313" key="3">
    <source>
        <dbReference type="EMBL" id="MFC5745957.1"/>
    </source>
</evidence>
<keyword evidence="2" id="KW-1133">Transmembrane helix</keyword>
<feature type="region of interest" description="Disordered" evidence="1">
    <location>
        <begin position="47"/>
        <end position="78"/>
    </location>
</feature>
<comment type="caution">
    <text evidence="3">The sequence shown here is derived from an EMBL/GenBank/DDBJ whole genome shotgun (WGS) entry which is preliminary data.</text>
</comment>
<feature type="compositionally biased region" description="Basic and acidic residues" evidence="1">
    <location>
        <begin position="64"/>
        <end position="78"/>
    </location>
</feature>
<sequence length="78" mass="8255">MLADASPVGDTTLLIVGPLVIALALAFWLGLTAYAARKRARIDRMRGASAHRGVVQGGVIEGDPSQRSRRDEAPRSGD</sequence>
<evidence type="ECO:0000256" key="1">
    <source>
        <dbReference type="SAM" id="MobiDB-lite"/>
    </source>
</evidence>
<reference evidence="4" key="1">
    <citation type="journal article" date="2019" name="Int. J. Syst. Evol. Microbiol.">
        <title>The Global Catalogue of Microorganisms (GCM) 10K type strain sequencing project: providing services to taxonomists for standard genome sequencing and annotation.</title>
        <authorList>
            <consortium name="The Broad Institute Genomics Platform"/>
            <consortium name="The Broad Institute Genome Sequencing Center for Infectious Disease"/>
            <person name="Wu L."/>
            <person name="Ma J."/>
        </authorList>
    </citation>
    <scope>NUCLEOTIDE SEQUENCE [LARGE SCALE GENOMIC DNA]</scope>
    <source>
        <strain evidence="4">KCTC 42087</strain>
    </source>
</reference>
<accession>A0ABW0ZTE1</accession>
<dbReference type="RefSeq" id="WP_378281577.1">
    <property type="nucleotide sequence ID" value="NZ_JBHSON010000011.1"/>
</dbReference>
<dbReference type="EMBL" id="JBHSON010000011">
    <property type="protein sequence ID" value="MFC5745957.1"/>
    <property type="molecule type" value="Genomic_DNA"/>
</dbReference>
<organism evidence="3 4">
    <name type="scientific">Actinomadura rugatobispora</name>
    <dbReference type="NCBI Taxonomy" id="1994"/>
    <lineage>
        <taxon>Bacteria</taxon>
        <taxon>Bacillati</taxon>
        <taxon>Actinomycetota</taxon>
        <taxon>Actinomycetes</taxon>
        <taxon>Streptosporangiales</taxon>
        <taxon>Thermomonosporaceae</taxon>
        <taxon>Actinomadura</taxon>
    </lineage>
</organism>
<keyword evidence="2" id="KW-0812">Transmembrane</keyword>
<proteinExistence type="predicted"/>